<accession>A0A034VIK0</accession>
<evidence type="ECO:0000313" key="1">
    <source>
        <dbReference type="EMBL" id="JAC42309.1"/>
    </source>
</evidence>
<proteinExistence type="predicted"/>
<reference evidence="1" key="1">
    <citation type="journal article" date="2014" name="BMC Genomics">
        <title>Characterizing the developmental transcriptome of the oriental fruit fly, Bactrocera dorsalis (Diptera: Tephritidae) through comparative genomic analysis with Drosophila melanogaster utilizing modENCODE datasets.</title>
        <authorList>
            <person name="Geib S.M."/>
            <person name="Calla B."/>
            <person name="Hall B."/>
            <person name="Hou S."/>
            <person name="Manoukis N.C."/>
        </authorList>
    </citation>
    <scope>NUCLEOTIDE SEQUENCE</scope>
    <source>
        <strain evidence="1">Punador</strain>
    </source>
</reference>
<dbReference type="AlphaFoldDB" id="A0A034VIK0"/>
<sequence length="106" mass="12735">MQSLAIKRRTKVCEINSHLLPKDFRSFALVDLNAFQLCLKLKSGSICSRQTFLNTIIIQQRRKKPKRTKTMEHFANKRFYFNEKITYTPVRQHNIFEHDSYIHTYI</sequence>
<name>A0A034VIK0_BACDO</name>
<organism evidence="1">
    <name type="scientific">Bactrocera dorsalis</name>
    <name type="common">Oriental fruit fly</name>
    <name type="synonym">Dacus dorsalis</name>
    <dbReference type="NCBI Taxonomy" id="27457"/>
    <lineage>
        <taxon>Eukaryota</taxon>
        <taxon>Metazoa</taxon>
        <taxon>Ecdysozoa</taxon>
        <taxon>Arthropoda</taxon>
        <taxon>Hexapoda</taxon>
        <taxon>Insecta</taxon>
        <taxon>Pterygota</taxon>
        <taxon>Neoptera</taxon>
        <taxon>Endopterygota</taxon>
        <taxon>Diptera</taxon>
        <taxon>Brachycera</taxon>
        <taxon>Muscomorpha</taxon>
        <taxon>Tephritoidea</taxon>
        <taxon>Tephritidae</taxon>
        <taxon>Bactrocera</taxon>
        <taxon>Bactrocera</taxon>
    </lineage>
</organism>
<dbReference type="EMBL" id="GAKP01016643">
    <property type="protein sequence ID" value="JAC42309.1"/>
    <property type="molecule type" value="Transcribed_RNA"/>
</dbReference>
<dbReference type="EMBL" id="GAKP01016640">
    <property type="protein sequence ID" value="JAC42312.1"/>
    <property type="molecule type" value="Transcribed_RNA"/>
</dbReference>
<protein>
    <submittedName>
        <fullName evidence="1">Uncharacterized protein</fullName>
    </submittedName>
</protein>